<name>A0AAD7FXG2_9AGAR</name>
<protein>
    <recommendedName>
        <fullName evidence="3">F-box protein</fullName>
    </recommendedName>
</protein>
<reference evidence="1" key="1">
    <citation type="submission" date="2023-03" db="EMBL/GenBank/DDBJ databases">
        <title>Massive genome expansion in bonnet fungi (Mycena s.s.) driven by repeated elements and novel gene families across ecological guilds.</title>
        <authorList>
            <consortium name="Lawrence Berkeley National Laboratory"/>
            <person name="Harder C.B."/>
            <person name="Miyauchi S."/>
            <person name="Viragh M."/>
            <person name="Kuo A."/>
            <person name="Thoen E."/>
            <person name="Andreopoulos B."/>
            <person name="Lu D."/>
            <person name="Skrede I."/>
            <person name="Drula E."/>
            <person name="Henrissat B."/>
            <person name="Morin E."/>
            <person name="Kohler A."/>
            <person name="Barry K."/>
            <person name="LaButti K."/>
            <person name="Morin E."/>
            <person name="Salamov A."/>
            <person name="Lipzen A."/>
            <person name="Mereny Z."/>
            <person name="Hegedus B."/>
            <person name="Baldrian P."/>
            <person name="Stursova M."/>
            <person name="Weitz H."/>
            <person name="Taylor A."/>
            <person name="Grigoriev I.V."/>
            <person name="Nagy L.G."/>
            <person name="Martin F."/>
            <person name="Kauserud H."/>
        </authorList>
    </citation>
    <scope>NUCLEOTIDE SEQUENCE</scope>
    <source>
        <strain evidence="1">9284</strain>
    </source>
</reference>
<accession>A0AAD7FXG2</accession>
<comment type="caution">
    <text evidence="1">The sequence shown here is derived from an EMBL/GenBank/DDBJ whole genome shotgun (WGS) entry which is preliminary data.</text>
</comment>
<evidence type="ECO:0000313" key="1">
    <source>
        <dbReference type="EMBL" id="KAJ7647974.1"/>
    </source>
</evidence>
<sequence>MLPGRRARPGHVGQWVPIGMYSSLFQYIRLLCGLNLRKVRVKTNGPAERLSGLARLASCSSLRHLDLLPDMRHERSAQPTEVTDAISSYICSAPRDLEFLSVRALNPSALQFLAGLPHLQSLAVYELSVDPFPEDYATASSFPDIHSFTLRPSLPLATRFMAAVRESPLRVLSITTAQDMPTKLEASVFISLLQHHISLTSFTFNATNYGSDRVAYVLTMEDLRPLLSLSHLELLHFSTLYGVSFDDKFGTVMSLAWPNISTLRISAKWGKNSEDEVLVPTTDFLVSLARNCPHLKDLTVDLDASGVTSRFVVPPGVRQTSLTSANFGDTRINTPMKWQDCCLRSFLHSRRSKPRVAPRDVGKRRRIRS</sequence>
<evidence type="ECO:0000313" key="2">
    <source>
        <dbReference type="Proteomes" id="UP001221142"/>
    </source>
</evidence>
<dbReference type="Gene3D" id="3.80.10.10">
    <property type="entry name" value="Ribonuclease Inhibitor"/>
    <property type="match status" value="1"/>
</dbReference>
<dbReference type="Proteomes" id="UP001221142">
    <property type="component" value="Unassembled WGS sequence"/>
</dbReference>
<dbReference type="EMBL" id="JARKIF010000002">
    <property type="protein sequence ID" value="KAJ7647974.1"/>
    <property type="molecule type" value="Genomic_DNA"/>
</dbReference>
<gene>
    <name evidence="1" type="ORF">FB45DRAFT_1102474</name>
</gene>
<dbReference type="AlphaFoldDB" id="A0AAD7FXG2"/>
<keyword evidence="2" id="KW-1185">Reference proteome</keyword>
<dbReference type="SUPFAM" id="SSF52047">
    <property type="entry name" value="RNI-like"/>
    <property type="match status" value="1"/>
</dbReference>
<dbReference type="InterPro" id="IPR032675">
    <property type="entry name" value="LRR_dom_sf"/>
</dbReference>
<evidence type="ECO:0008006" key="3">
    <source>
        <dbReference type="Google" id="ProtNLM"/>
    </source>
</evidence>
<proteinExistence type="predicted"/>
<organism evidence="1 2">
    <name type="scientific">Roridomyces roridus</name>
    <dbReference type="NCBI Taxonomy" id="1738132"/>
    <lineage>
        <taxon>Eukaryota</taxon>
        <taxon>Fungi</taxon>
        <taxon>Dikarya</taxon>
        <taxon>Basidiomycota</taxon>
        <taxon>Agaricomycotina</taxon>
        <taxon>Agaricomycetes</taxon>
        <taxon>Agaricomycetidae</taxon>
        <taxon>Agaricales</taxon>
        <taxon>Marasmiineae</taxon>
        <taxon>Mycenaceae</taxon>
        <taxon>Roridomyces</taxon>
    </lineage>
</organism>